<dbReference type="PATRIC" id="fig|507626.3.peg.1318"/>
<evidence type="ECO:0000313" key="1">
    <source>
        <dbReference type="EMBL" id="AMD00401.1"/>
    </source>
</evidence>
<protein>
    <submittedName>
        <fullName evidence="1">Uncharacterized protein</fullName>
    </submittedName>
</protein>
<dbReference type="Proteomes" id="UP000063387">
    <property type="component" value="Chromosome"/>
</dbReference>
<dbReference type="KEGG" id="hco:LOKO_01333"/>
<dbReference type="OrthoDB" id="3174978at2"/>
<dbReference type="AlphaFoldDB" id="A0A0X8HD38"/>
<dbReference type="Pfam" id="PF07295">
    <property type="entry name" value="DUF1451"/>
    <property type="match status" value="1"/>
</dbReference>
<keyword evidence="2" id="KW-1185">Reference proteome</keyword>
<organism evidence="1 2">
    <name type="scientific">Halomonas chromatireducens</name>
    <dbReference type="NCBI Taxonomy" id="507626"/>
    <lineage>
        <taxon>Bacteria</taxon>
        <taxon>Pseudomonadati</taxon>
        <taxon>Pseudomonadota</taxon>
        <taxon>Gammaproteobacteria</taxon>
        <taxon>Oceanospirillales</taxon>
        <taxon>Halomonadaceae</taxon>
        <taxon>Halomonas</taxon>
    </lineage>
</organism>
<gene>
    <name evidence="1" type="ORF">LOKO_01333</name>
</gene>
<dbReference type="STRING" id="507626.LOKO_01333"/>
<reference evidence="1 2" key="1">
    <citation type="journal article" date="2016" name="Genome Announc.">
        <title>Draft Genome Sequence of 'Halomonas chromatireducens' Strain AGD 8-3, a Haloalkaliphilic Chromate- and Selenite-Reducing Gammaproteobacterium.</title>
        <authorList>
            <person name="Sharko F.S."/>
            <person name="Shapovalova A.A."/>
            <person name="Tsygankova S.V."/>
            <person name="Komova A.V."/>
            <person name="Boulygina E.S."/>
            <person name="Teslyuk A.B."/>
            <person name="Gotovtsev P.M."/>
            <person name="Namsaraev Z.B."/>
            <person name="Khijniak T.V."/>
            <person name="Nedoluzhko A.V."/>
            <person name="Vasilov R.G."/>
        </authorList>
    </citation>
    <scope>NUCLEOTIDE SEQUENCE [LARGE SCALE GENOMIC DNA]</scope>
    <source>
        <strain evidence="1 2">AGD 8-3</strain>
    </source>
</reference>
<dbReference type="InterPro" id="IPR009912">
    <property type="entry name" value="DUF1451"/>
</dbReference>
<dbReference type="EMBL" id="CP014226">
    <property type="protein sequence ID" value="AMD00401.1"/>
    <property type="molecule type" value="Genomic_DNA"/>
</dbReference>
<dbReference type="RefSeq" id="WP_066446618.1">
    <property type="nucleotide sequence ID" value="NZ_CP014226.1"/>
</dbReference>
<sequence length="171" mass="19805">MSESTDPHREHRLREGYERLLARMQEGARDLTWENLQHELDEAVEFEAELEEFTKDELALLRAWVERDLVDMRRYLNAGGRSVATWLGIDLDQLSRRVVESLLSIADRSIVDNERLKEDLEAARADYCEGEVAAPGRMACVHCDAVVELEGVTRIEPCHQCGHRYFYRVSE</sequence>
<proteinExistence type="predicted"/>
<reference evidence="1 2" key="2">
    <citation type="submission" date="2016-02" db="EMBL/GenBank/DDBJ databases">
        <authorList>
            <person name="Wen L."/>
            <person name="He K."/>
            <person name="Yang H."/>
        </authorList>
    </citation>
    <scope>NUCLEOTIDE SEQUENCE [LARGE SCALE GENOMIC DNA]</scope>
    <source>
        <strain evidence="1 2">AGD 8-3</strain>
    </source>
</reference>
<name>A0A0X8HD38_9GAMM</name>
<accession>A0A0X8HD38</accession>
<evidence type="ECO:0000313" key="2">
    <source>
        <dbReference type="Proteomes" id="UP000063387"/>
    </source>
</evidence>